<dbReference type="Proteomes" id="UP000002729">
    <property type="component" value="Unassembled WGS sequence"/>
</dbReference>
<dbReference type="Gene3D" id="3.40.50.300">
    <property type="entry name" value="P-loop containing nucleotide triphosphate hydrolases"/>
    <property type="match status" value="2"/>
</dbReference>
<dbReference type="OMA" id="PLDPMMS"/>
<dbReference type="InterPro" id="IPR011709">
    <property type="entry name" value="DEAD-box_helicase_OB_fold"/>
</dbReference>
<dbReference type="GO" id="GO:0005524">
    <property type="term" value="F:ATP binding"/>
    <property type="evidence" value="ECO:0007669"/>
    <property type="project" value="UniProtKB-KW"/>
</dbReference>
<dbReference type="GO" id="GO:0006397">
    <property type="term" value="P:mRNA processing"/>
    <property type="evidence" value="ECO:0007669"/>
    <property type="project" value="UniProtKB-KW"/>
</dbReference>
<reference evidence="14 15" key="1">
    <citation type="journal article" date="2011" name="Proc. Natl. Acad. Sci. U.S.A.">
        <title>Niche of harmful alga Aureococcus anophagefferens revealed through ecogenomics.</title>
        <authorList>
            <person name="Gobler C.J."/>
            <person name="Berry D.L."/>
            <person name="Dyhrman S.T."/>
            <person name="Wilhelm S.W."/>
            <person name="Salamov A."/>
            <person name="Lobanov A.V."/>
            <person name="Zhang Y."/>
            <person name="Collier J.L."/>
            <person name="Wurch L.L."/>
            <person name="Kustka A.B."/>
            <person name="Dill B.D."/>
            <person name="Shah M."/>
            <person name="VerBerkmoes N.C."/>
            <person name="Kuo A."/>
            <person name="Terry A."/>
            <person name="Pangilinan J."/>
            <person name="Lindquist E.A."/>
            <person name="Lucas S."/>
            <person name="Paulsen I.T."/>
            <person name="Hattenrath-Lehmann T.K."/>
            <person name="Talmage S.C."/>
            <person name="Walker E.A."/>
            <person name="Koch F."/>
            <person name="Burson A.M."/>
            <person name="Marcoval M.A."/>
            <person name="Tang Y.Z."/>
            <person name="Lecleir G.R."/>
            <person name="Coyne K.J."/>
            <person name="Berg G.M."/>
            <person name="Bertrand E.M."/>
            <person name="Saito M.A."/>
            <person name="Gladyshev V.N."/>
            <person name="Grigoriev I.V."/>
        </authorList>
    </citation>
    <scope>NUCLEOTIDE SEQUENCE [LARGE SCALE GENOMIC DNA]</scope>
    <source>
        <strain evidence="15">CCMP 1984</strain>
    </source>
</reference>
<accession>F0YD46</accession>
<evidence type="ECO:0000256" key="11">
    <source>
        <dbReference type="SAM" id="MobiDB-lite"/>
    </source>
</evidence>
<keyword evidence="5" id="KW-0378">Hydrolase</keyword>
<dbReference type="CDD" id="cd18791">
    <property type="entry name" value="SF2_C_RHA"/>
    <property type="match status" value="1"/>
</dbReference>
<gene>
    <name evidence="14" type="ORF">AURANDRAFT_231</name>
</gene>
<protein>
    <recommendedName>
        <fullName evidence="2">RNA helicase</fullName>
        <ecNumber evidence="2">3.6.4.13</ecNumber>
    </recommendedName>
</protein>
<dbReference type="InterPro" id="IPR002464">
    <property type="entry name" value="DNA/RNA_helicase_DEAH_CS"/>
</dbReference>
<dbReference type="PROSITE" id="PS00690">
    <property type="entry name" value="DEAH_ATP_HELICASE"/>
    <property type="match status" value="1"/>
</dbReference>
<sequence length="886" mass="99640">DKRDAELDDDVAERDELVLRMRERDEARTRRLAGDEGLSADQVAELATRGDVDPLADEDDVRLMRKYARQAYLDKWEAKQLDLLQAEVDQEEQLFGDEAVTAEEKHQHELSKKILAMARDRARFEAKDDGYHVPDAYEDARRGDMTLAEAREKTLNARYEEEAEPLTEQELWDAEQQRRAGSSKSRKKSRYDMLLKGIDNIKQGKKGDVPGAEDALGDLVPRGRDAKKLAHRSAHDELLEKRRTLPVYAYRTEFLEAVKDNQVLVVIGETGSGKTTQLPQFLHEVGYSKVGLIGCTQPRRVAAMSVAARVSKEMDVVLGREVGYSIRFEDCTSKDTLLKYMTDGMLLREFLGEPDLASYSVMMIDEAHERTLHTDVLFGLIKDIARFREDIKIIISSATMNAEAFSTYFDDAAIFNIPGRTFDVEILYTKAPEADYLDAAVVTVLQTHITQPFPGDILVFFTGQEEIEAAVETLTERTKGLGARIKELLICPIYASLPSEQQAKIFEPTPPDARKVVIGTNIAETSLTIEGICFVIDTGFCKQKTYNPRSGIESLIVTPISQAQAAQRAGRAGRTQPGTCFRLYTSWAYAHELEENTVPEIQRTNMNSVVLMLKSLGIHDLLHFDFMDPPPAEMLIRALEQLYALGALNDRGELTKLGRRFPCDPQMAKSIIIADKYGCVAEAISVGAMLSAGNAVYYRPKDRAVHADNARMNFARGGGGDHVALLRVYKEWTDSDCSTQWCYENYIQARSMVKARDVRDQFAGLCERVELELSESSDVEHVQKAVTGGYFYNAAKLATSGDYKTVKQMKTVFVHPSSVMANEEVLPKWVVYHELAFTSKEYMRNVIPIEPDWLVEIAPHYYQQKELLDARKQKMPKGAGLSQAAL</sequence>
<dbReference type="FunFam" id="3.40.50.300:FF:000726">
    <property type="entry name" value="Pre-mRNA-splicing factor ATP-dependent RNA helicase"/>
    <property type="match status" value="1"/>
</dbReference>
<evidence type="ECO:0000256" key="6">
    <source>
        <dbReference type="ARBA" id="ARBA00022806"/>
    </source>
</evidence>
<keyword evidence="4" id="KW-0547">Nucleotide-binding</keyword>
<feature type="domain" description="Helicase C-terminal" evidence="13">
    <location>
        <begin position="436"/>
        <end position="617"/>
    </location>
</feature>
<keyword evidence="6" id="KW-0347">Helicase</keyword>
<dbReference type="FunFam" id="1.10.10.2130:FF:000001">
    <property type="entry name" value="Pre-mRNA-splicing factor ATP-dependent RNA helicase"/>
    <property type="match status" value="1"/>
</dbReference>
<dbReference type="eggNOG" id="KOG0923">
    <property type="taxonomic scope" value="Eukaryota"/>
</dbReference>
<keyword evidence="7" id="KW-0067">ATP-binding</keyword>
<dbReference type="GeneID" id="20219708"/>
<keyword evidence="15" id="KW-1185">Reference proteome</keyword>
<dbReference type="Pfam" id="PF21010">
    <property type="entry name" value="HA2_C"/>
    <property type="match status" value="1"/>
</dbReference>
<comment type="catalytic activity">
    <reaction evidence="10">
        <text>ATP + H2O = ADP + phosphate + H(+)</text>
        <dbReference type="Rhea" id="RHEA:13065"/>
        <dbReference type="ChEBI" id="CHEBI:15377"/>
        <dbReference type="ChEBI" id="CHEBI:15378"/>
        <dbReference type="ChEBI" id="CHEBI:30616"/>
        <dbReference type="ChEBI" id="CHEBI:43474"/>
        <dbReference type="ChEBI" id="CHEBI:456216"/>
        <dbReference type="EC" id="3.6.4.13"/>
    </reaction>
</comment>
<evidence type="ECO:0000256" key="7">
    <source>
        <dbReference type="ARBA" id="ARBA00022840"/>
    </source>
</evidence>
<dbReference type="SUPFAM" id="SSF52540">
    <property type="entry name" value="P-loop containing nucleoside triphosphate hydrolases"/>
    <property type="match status" value="1"/>
</dbReference>
<dbReference type="InterPro" id="IPR048333">
    <property type="entry name" value="HA2_WH"/>
</dbReference>
<dbReference type="Gene3D" id="1.10.10.2130">
    <property type="entry name" value="DEAH helicase family, winged-helix domain"/>
    <property type="match status" value="1"/>
</dbReference>
<name>F0YD46_AURAN</name>
<dbReference type="PROSITE" id="PS51192">
    <property type="entry name" value="HELICASE_ATP_BIND_1"/>
    <property type="match status" value="1"/>
</dbReference>
<feature type="compositionally biased region" description="Acidic residues" evidence="11">
    <location>
        <begin position="161"/>
        <end position="173"/>
    </location>
</feature>
<dbReference type="Pfam" id="PF04408">
    <property type="entry name" value="WHD_HA2"/>
    <property type="match status" value="1"/>
</dbReference>
<evidence type="ECO:0000259" key="12">
    <source>
        <dbReference type="PROSITE" id="PS51192"/>
    </source>
</evidence>
<evidence type="ECO:0000256" key="1">
    <source>
        <dbReference type="ARBA" id="ARBA00004123"/>
    </source>
</evidence>
<organism evidence="15">
    <name type="scientific">Aureococcus anophagefferens</name>
    <name type="common">Harmful bloom alga</name>
    <dbReference type="NCBI Taxonomy" id="44056"/>
    <lineage>
        <taxon>Eukaryota</taxon>
        <taxon>Sar</taxon>
        <taxon>Stramenopiles</taxon>
        <taxon>Ochrophyta</taxon>
        <taxon>Pelagophyceae</taxon>
        <taxon>Pelagomonadales</taxon>
        <taxon>Pelagomonadaceae</taxon>
        <taxon>Aureococcus</taxon>
    </lineage>
</organism>
<dbReference type="AlphaFoldDB" id="F0YD46"/>
<dbReference type="OrthoDB" id="10253254at2759"/>
<dbReference type="Pfam" id="PF00271">
    <property type="entry name" value="Helicase_C"/>
    <property type="match status" value="1"/>
</dbReference>
<feature type="domain" description="Helicase ATP-binding" evidence="12">
    <location>
        <begin position="255"/>
        <end position="418"/>
    </location>
</feature>
<dbReference type="GO" id="GO:0003723">
    <property type="term" value="F:RNA binding"/>
    <property type="evidence" value="ECO:0007669"/>
    <property type="project" value="TreeGrafter"/>
</dbReference>
<evidence type="ECO:0000259" key="13">
    <source>
        <dbReference type="PROSITE" id="PS51194"/>
    </source>
</evidence>
<keyword evidence="3" id="KW-0507">mRNA processing</keyword>
<dbReference type="SMART" id="SM00847">
    <property type="entry name" value="HA2"/>
    <property type="match status" value="1"/>
</dbReference>
<dbReference type="InterPro" id="IPR014001">
    <property type="entry name" value="Helicase_ATP-bd"/>
</dbReference>
<dbReference type="PROSITE" id="PS51194">
    <property type="entry name" value="HELICASE_CTER"/>
    <property type="match status" value="1"/>
</dbReference>
<dbReference type="PANTHER" id="PTHR18934">
    <property type="entry name" value="ATP-DEPENDENT RNA HELICASE"/>
    <property type="match status" value="1"/>
</dbReference>
<dbReference type="InParanoid" id="F0YD46"/>
<dbReference type="InterPro" id="IPR042035">
    <property type="entry name" value="DEAH_win-hel_dom"/>
</dbReference>
<feature type="non-terminal residue" evidence="14">
    <location>
        <position position="1"/>
    </location>
</feature>
<dbReference type="SMART" id="SM00487">
    <property type="entry name" value="DEXDc"/>
    <property type="match status" value="1"/>
</dbReference>
<dbReference type="Pfam" id="PF07717">
    <property type="entry name" value="OB_NTP_bind"/>
    <property type="match status" value="1"/>
</dbReference>
<dbReference type="InterPro" id="IPR001650">
    <property type="entry name" value="Helicase_C-like"/>
</dbReference>
<dbReference type="KEGG" id="aaf:AURANDRAFT_231"/>
<comment type="subcellular location">
    <subcellularLocation>
        <location evidence="1">Nucleus</location>
    </subcellularLocation>
</comment>
<proteinExistence type="predicted"/>
<dbReference type="FunFam" id="3.40.50.300:FF:000007">
    <property type="entry name" value="Pre-mRNA-splicing factor ATP-dependent RNA helicase"/>
    <property type="match status" value="1"/>
</dbReference>
<evidence type="ECO:0000256" key="3">
    <source>
        <dbReference type="ARBA" id="ARBA00022664"/>
    </source>
</evidence>
<dbReference type="RefSeq" id="XP_009038118.1">
    <property type="nucleotide sequence ID" value="XM_009039870.1"/>
</dbReference>
<dbReference type="GO" id="GO:0071006">
    <property type="term" value="C:U2-type catalytic step 1 spliceosome"/>
    <property type="evidence" value="ECO:0007669"/>
    <property type="project" value="UniProtKB-ARBA"/>
</dbReference>
<evidence type="ECO:0000256" key="8">
    <source>
        <dbReference type="ARBA" id="ARBA00023187"/>
    </source>
</evidence>
<evidence type="ECO:0000256" key="10">
    <source>
        <dbReference type="ARBA" id="ARBA00047984"/>
    </source>
</evidence>
<keyword evidence="8" id="KW-0508">mRNA splicing</keyword>
<dbReference type="GO" id="GO:0016887">
    <property type="term" value="F:ATP hydrolysis activity"/>
    <property type="evidence" value="ECO:0007669"/>
    <property type="project" value="InterPro"/>
</dbReference>
<dbReference type="GO" id="GO:0071013">
    <property type="term" value="C:catalytic step 2 spliceosome"/>
    <property type="evidence" value="ECO:0007669"/>
    <property type="project" value="TreeGrafter"/>
</dbReference>
<dbReference type="EMBL" id="GL833132">
    <property type="protein sequence ID" value="EGB07063.1"/>
    <property type="molecule type" value="Genomic_DNA"/>
</dbReference>
<dbReference type="Pfam" id="PF13401">
    <property type="entry name" value="AAA_22"/>
    <property type="match status" value="1"/>
</dbReference>
<evidence type="ECO:0000256" key="4">
    <source>
        <dbReference type="ARBA" id="ARBA00022741"/>
    </source>
</evidence>
<evidence type="ECO:0000256" key="9">
    <source>
        <dbReference type="ARBA" id="ARBA00023242"/>
    </source>
</evidence>
<evidence type="ECO:0000256" key="2">
    <source>
        <dbReference type="ARBA" id="ARBA00012552"/>
    </source>
</evidence>
<evidence type="ECO:0000313" key="15">
    <source>
        <dbReference type="Proteomes" id="UP000002729"/>
    </source>
</evidence>
<dbReference type="EC" id="3.6.4.13" evidence="2"/>
<dbReference type="GO" id="GO:0008380">
    <property type="term" value="P:RNA splicing"/>
    <property type="evidence" value="ECO:0007669"/>
    <property type="project" value="UniProtKB-KW"/>
</dbReference>
<dbReference type="GO" id="GO:0003724">
    <property type="term" value="F:RNA helicase activity"/>
    <property type="evidence" value="ECO:0007669"/>
    <property type="project" value="UniProtKB-EC"/>
</dbReference>
<feature type="region of interest" description="Disordered" evidence="11">
    <location>
        <begin position="160"/>
        <end position="188"/>
    </location>
</feature>
<keyword evidence="9" id="KW-0539">Nucleus</keyword>
<dbReference type="PANTHER" id="PTHR18934:SF83">
    <property type="entry name" value="PRE-MRNA-SPLICING FACTOR ATP-DEPENDENT RNA HELICASE DHX16"/>
    <property type="match status" value="1"/>
</dbReference>
<evidence type="ECO:0000256" key="5">
    <source>
        <dbReference type="ARBA" id="ARBA00022801"/>
    </source>
</evidence>
<dbReference type="SMART" id="SM00490">
    <property type="entry name" value="HELICc"/>
    <property type="match status" value="1"/>
</dbReference>
<feature type="non-terminal residue" evidence="14">
    <location>
        <position position="886"/>
    </location>
</feature>
<dbReference type="InterPro" id="IPR007502">
    <property type="entry name" value="Helicase-assoc_dom"/>
</dbReference>
<dbReference type="InterPro" id="IPR049945">
    <property type="entry name" value="AAA_22"/>
</dbReference>
<evidence type="ECO:0000313" key="14">
    <source>
        <dbReference type="EMBL" id="EGB07063.1"/>
    </source>
</evidence>
<dbReference type="InterPro" id="IPR027417">
    <property type="entry name" value="P-loop_NTPase"/>
</dbReference>